<dbReference type="Gene3D" id="3.30.530.20">
    <property type="match status" value="1"/>
</dbReference>
<gene>
    <name evidence="1" type="ORF">I633_16040</name>
</gene>
<accession>S5AFJ9</accession>
<dbReference type="HOGENOM" id="CLU_151113_0_0_6"/>
<evidence type="ECO:0008006" key="3">
    <source>
        <dbReference type="Google" id="ProtNLM"/>
    </source>
</evidence>
<sequence>MLDSVGVTIRKEDKCQMVNVYYQKKIAAKPQALRDILLDHHNLSDFFNAYFSVLRQENTNEISGGKGCVREVSILGVRFKEEMVHADDKRIEYRVVGDFPVKAHTGSIEFVPKENATLVSYRIRCRAPWYIPRWLLQRFLQNDVEQCLNRLGARFDSR</sequence>
<dbReference type="CDD" id="cd07821">
    <property type="entry name" value="PYR_PYL_RCAR_like"/>
    <property type="match status" value="1"/>
</dbReference>
<dbReference type="KEGG" id="amh:I633_16040"/>
<organism evidence="1 2">
    <name type="scientific">Alteromonas mediterranea 615</name>
    <dbReference type="NCBI Taxonomy" id="1300253"/>
    <lineage>
        <taxon>Bacteria</taxon>
        <taxon>Pseudomonadati</taxon>
        <taxon>Pseudomonadota</taxon>
        <taxon>Gammaproteobacteria</taxon>
        <taxon>Alteromonadales</taxon>
        <taxon>Alteromonadaceae</taxon>
        <taxon>Alteromonas/Salinimonas group</taxon>
        <taxon>Alteromonas</taxon>
    </lineage>
</organism>
<dbReference type="BioCyc" id="AMAC1300253:G12YX-2589-MONOMER"/>
<evidence type="ECO:0000313" key="2">
    <source>
        <dbReference type="Proteomes" id="UP000014909"/>
    </source>
</evidence>
<reference evidence="1 2" key="1">
    <citation type="journal article" date="2013" name="Genome Biol. Evol.">
        <title>Genomic Diversity of "Deep Ecotype" Alteromonas macleodii Isolates: Evidence for Pan-Mediterranean Clonal Frames.</title>
        <authorList>
            <person name="Lopez-Perez M."/>
            <person name="Gonzaga A."/>
            <person name="Rodriguez-Valera F."/>
        </authorList>
    </citation>
    <scope>NUCLEOTIDE SEQUENCE [LARGE SCALE GENOMIC DNA]</scope>
    <source>
        <strain evidence="2">'English Channel 615'</strain>
    </source>
</reference>
<protein>
    <recommendedName>
        <fullName evidence="3">Polyketide cyclase / dehydrase and lipid transport</fullName>
    </recommendedName>
</protein>
<dbReference type="AlphaFoldDB" id="S5AFJ9"/>
<dbReference type="Pfam" id="PF10604">
    <property type="entry name" value="Polyketide_cyc2"/>
    <property type="match status" value="1"/>
</dbReference>
<name>S5AFJ9_9ALTE</name>
<dbReference type="InterPro" id="IPR023393">
    <property type="entry name" value="START-like_dom_sf"/>
</dbReference>
<evidence type="ECO:0000313" key="1">
    <source>
        <dbReference type="EMBL" id="AGP78957.1"/>
    </source>
</evidence>
<dbReference type="Proteomes" id="UP000014909">
    <property type="component" value="Chromosome"/>
</dbReference>
<dbReference type="PATRIC" id="fig|1300253.3.peg.3358"/>
<dbReference type="InterPro" id="IPR019587">
    <property type="entry name" value="Polyketide_cyclase/dehydratase"/>
</dbReference>
<dbReference type="EMBL" id="CP004846">
    <property type="protein sequence ID" value="AGP78957.1"/>
    <property type="molecule type" value="Genomic_DNA"/>
</dbReference>
<proteinExistence type="predicted"/>
<dbReference type="SUPFAM" id="SSF55961">
    <property type="entry name" value="Bet v1-like"/>
    <property type="match status" value="1"/>
</dbReference>